<gene>
    <name evidence="1" type="primary">jg17071</name>
    <name evidence="1" type="ORF">PAEG_LOCUS8804</name>
</gene>
<dbReference type="EMBL" id="CAKXAJ010024711">
    <property type="protein sequence ID" value="CAH2229322.1"/>
    <property type="molecule type" value="Genomic_DNA"/>
</dbReference>
<protein>
    <submittedName>
        <fullName evidence="1">Jg17071 protein</fullName>
    </submittedName>
</protein>
<comment type="caution">
    <text evidence="1">The sequence shown here is derived from an EMBL/GenBank/DDBJ whole genome shotgun (WGS) entry which is preliminary data.</text>
</comment>
<keyword evidence="2" id="KW-1185">Reference proteome</keyword>
<reference evidence="1" key="1">
    <citation type="submission" date="2022-03" db="EMBL/GenBank/DDBJ databases">
        <authorList>
            <person name="Lindestad O."/>
        </authorList>
    </citation>
    <scope>NUCLEOTIDE SEQUENCE</scope>
</reference>
<name>A0A8S4R6J5_9NEOP</name>
<proteinExistence type="predicted"/>
<evidence type="ECO:0000313" key="1">
    <source>
        <dbReference type="EMBL" id="CAH2229322.1"/>
    </source>
</evidence>
<evidence type="ECO:0000313" key="2">
    <source>
        <dbReference type="Proteomes" id="UP000838756"/>
    </source>
</evidence>
<dbReference type="AlphaFoldDB" id="A0A8S4R6J5"/>
<organism evidence="1 2">
    <name type="scientific">Pararge aegeria aegeria</name>
    <dbReference type="NCBI Taxonomy" id="348720"/>
    <lineage>
        <taxon>Eukaryota</taxon>
        <taxon>Metazoa</taxon>
        <taxon>Ecdysozoa</taxon>
        <taxon>Arthropoda</taxon>
        <taxon>Hexapoda</taxon>
        <taxon>Insecta</taxon>
        <taxon>Pterygota</taxon>
        <taxon>Neoptera</taxon>
        <taxon>Endopterygota</taxon>
        <taxon>Lepidoptera</taxon>
        <taxon>Glossata</taxon>
        <taxon>Ditrysia</taxon>
        <taxon>Papilionoidea</taxon>
        <taxon>Nymphalidae</taxon>
        <taxon>Satyrinae</taxon>
        <taxon>Satyrini</taxon>
        <taxon>Parargina</taxon>
        <taxon>Pararge</taxon>
    </lineage>
</organism>
<dbReference type="Proteomes" id="UP000838756">
    <property type="component" value="Unassembled WGS sequence"/>
</dbReference>
<accession>A0A8S4R6J5</accession>
<sequence length="81" mass="8939">MSSLSCPDLSCAVLSYPVLSCPVLSSPSIPYLPNPPTFLVRKEHVNTAFIRKSSNLFFLGVAIKTTCRAVNTSHRQRIVNF</sequence>